<evidence type="ECO:0000256" key="1">
    <source>
        <dbReference type="ARBA" id="ARBA00022729"/>
    </source>
</evidence>
<dbReference type="Pfam" id="PF08428">
    <property type="entry name" value="Rib"/>
    <property type="match status" value="4"/>
</dbReference>
<keyword evidence="1 3" id="KW-0732">Signal</keyword>
<feature type="region of interest" description="Disordered" evidence="2">
    <location>
        <begin position="446"/>
        <end position="472"/>
    </location>
</feature>
<evidence type="ECO:0000259" key="6">
    <source>
        <dbReference type="Pfam" id="PF18938"/>
    </source>
</evidence>
<dbReference type="InterPro" id="IPR059115">
    <property type="entry name" value="Rib"/>
</dbReference>
<feature type="chain" id="PRO_5046199486" evidence="3">
    <location>
        <begin position="25"/>
        <end position="1023"/>
    </location>
</feature>
<name>A0ABV1CHI1_9FIRM</name>
<dbReference type="InterPro" id="IPR036582">
    <property type="entry name" value="Mao_N_sf"/>
</dbReference>
<feature type="domain" description="Rib" evidence="5">
    <location>
        <begin position="597"/>
        <end position="659"/>
    </location>
</feature>
<feature type="compositionally biased region" description="Basic and acidic residues" evidence="2">
    <location>
        <begin position="31"/>
        <end position="41"/>
    </location>
</feature>
<dbReference type="Pfam" id="PF18938">
    <property type="entry name" value="aRib"/>
    <property type="match status" value="1"/>
</dbReference>
<dbReference type="Gene3D" id="3.30.457.10">
    <property type="entry name" value="Copper amine oxidase-like, N-terminal domain"/>
    <property type="match status" value="1"/>
</dbReference>
<evidence type="ECO:0000259" key="4">
    <source>
        <dbReference type="Pfam" id="PF07833"/>
    </source>
</evidence>
<proteinExistence type="predicted"/>
<dbReference type="RefSeq" id="WP_349171593.1">
    <property type="nucleotide sequence ID" value="NZ_JBBMFO010000047.1"/>
</dbReference>
<comment type="caution">
    <text evidence="7">The sequence shown here is derived from an EMBL/GenBank/DDBJ whole genome shotgun (WGS) entry which is preliminary data.</text>
</comment>
<feature type="region of interest" description="Disordered" evidence="2">
    <location>
        <begin position="27"/>
        <end position="47"/>
    </location>
</feature>
<feature type="domain" description="Rib" evidence="5">
    <location>
        <begin position="662"/>
        <end position="736"/>
    </location>
</feature>
<feature type="compositionally biased region" description="Polar residues" evidence="2">
    <location>
        <begin position="446"/>
        <end position="457"/>
    </location>
</feature>
<dbReference type="SUPFAM" id="SSF55383">
    <property type="entry name" value="Copper amine oxidase, domain N"/>
    <property type="match status" value="1"/>
</dbReference>
<feature type="domain" description="Rib" evidence="5">
    <location>
        <begin position="501"/>
        <end position="576"/>
    </location>
</feature>
<gene>
    <name evidence="7" type="ORF">WMO19_09430</name>
</gene>
<feature type="domain" description="Atypical Rib" evidence="6">
    <location>
        <begin position="750"/>
        <end position="813"/>
    </location>
</feature>
<reference evidence="7 8" key="1">
    <citation type="submission" date="2024-03" db="EMBL/GenBank/DDBJ databases">
        <title>Human intestinal bacterial collection.</title>
        <authorList>
            <person name="Pauvert C."/>
            <person name="Hitch T.C.A."/>
            <person name="Clavel T."/>
        </authorList>
    </citation>
    <scope>NUCLEOTIDE SEQUENCE [LARGE SCALE GENOMIC DNA]</scope>
    <source>
        <strain evidence="7 8">CLA-SR-H025</strain>
    </source>
</reference>
<protein>
    <submittedName>
        <fullName evidence="7">Rib/alpha-like domain-containing protein</fullName>
    </submittedName>
</protein>
<evidence type="ECO:0000313" key="7">
    <source>
        <dbReference type="EMBL" id="MEQ2401818.1"/>
    </source>
</evidence>
<feature type="domain" description="Copper amine oxidase-like N-terminal" evidence="4">
    <location>
        <begin position="905"/>
        <end position="1019"/>
    </location>
</feature>
<accession>A0ABV1CHI1</accession>
<dbReference type="InterPro" id="IPR044024">
    <property type="entry name" value="aRib"/>
</dbReference>
<feature type="signal peptide" evidence="3">
    <location>
        <begin position="1"/>
        <end position="24"/>
    </location>
</feature>
<dbReference type="InterPro" id="IPR012854">
    <property type="entry name" value="Cu_amine_oxidase-like_N"/>
</dbReference>
<keyword evidence="8" id="KW-1185">Reference proteome</keyword>
<evidence type="ECO:0000259" key="5">
    <source>
        <dbReference type="Pfam" id="PF08428"/>
    </source>
</evidence>
<evidence type="ECO:0000256" key="2">
    <source>
        <dbReference type="SAM" id="MobiDB-lite"/>
    </source>
</evidence>
<sequence>MKGKLFSLFLIVTLFFSGFNPVFAKESGPNAKDENSTENRDLPIVTETEPEGSLKDKYVKILFVAKTNLSGNVQNYGTIKNEKGDEITLKDEVVSGKNVKAKAYYALKTAKWSEMLDYEEDGKKVFAELIAENNETDEKKKEDHKFLGWAYFGDLVNPYSKALFEDKEIGVIKDVIGIKYDMNRPMLFKAKFQSLPYIFMRGQLTDVRDSDGYSVNPYYDYKCGIFDVKGKGKILATDFQKKYFATDFYNFNEMTFYVRNDVQNRSLGLLKPDLNLPKGYKFWYWYDTSSFNILNDNYDLLNKDHIYKPKLIKNGEDAVNILDKSKNLPKDIFIVTLKASKGIANAPIGNSKSKYNKSYAIFDGSTLEVIGDNLPTPKAEDETKEAAWFIGDKRVDNIKDIQIKSDMTFTARVVEEKDKYKLSAKDIEKSFGLGTTEDEILESVSTDYPKDSTNQPVKSIKEGQNLPDGRTSGRHEIKVKVKYPDGSTDEVTVKVTVAKSQAETYVAETKTIEVNKDEVLTLEKLKKGITNLSPEVNVAIKENADTSEVGVKTARLILTFKDTSSKEVSIKVRVKEVIGGGIISPIPEIDARNIVKEEVPYNGNIDLSDNIKNLPEGAVVEDITNPKIDTKKPGEYSAKVKVTFKEGSSRIVVVPVEVLKSQAETYEAETKTIEANKDEVLTVKKLKDGITNLPQEVKVDIKENADTSEVGEKTASLTLTFKDTSSKEVEVKVKVNEVIPEKNDSEKYPPVIPKDLKVKDKNKLSQGEIYEIVRKFKLANPKAKDVIVDQGGNLTLIYEDDSKNILSLANYLTEEPKGNSENDKDKDKDNKDNKDKKENWDNYYYPNYYNYFPRLNNRDYERETLKVFASPSIKFEEEKKATEKISYVFHINEFEYEIIRDGISTKVKMDISPVIYEGRTMLPLRRVAEVLGAEVVWDKFTRTASFTRDGLTASIQIDNNKIILSNGKVIEMEAKPLNIKDRIFVSLVNVAKVFGLNNGNTEDGKDNDIEWDNEARTVTISVK</sequence>
<dbReference type="Pfam" id="PF07833">
    <property type="entry name" value="Cu_amine_oxidN1"/>
    <property type="match status" value="1"/>
</dbReference>
<organism evidence="7 8">
    <name type="scientific">Peptoniphilus hominis</name>
    <name type="common">ex Hitch et al. 2025</name>
    <dbReference type="NCBI Taxonomy" id="3133174"/>
    <lineage>
        <taxon>Bacteria</taxon>
        <taxon>Bacillati</taxon>
        <taxon>Bacillota</taxon>
        <taxon>Tissierellia</taxon>
        <taxon>Tissierellales</taxon>
        <taxon>Peptoniphilaceae</taxon>
        <taxon>Peptoniphilus</taxon>
    </lineage>
</organism>
<feature type="domain" description="Rib" evidence="5">
    <location>
        <begin position="417"/>
        <end position="498"/>
    </location>
</feature>
<feature type="region of interest" description="Disordered" evidence="2">
    <location>
        <begin position="815"/>
        <end position="838"/>
    </location>
</feature>
<dbReference type="Proteomes" id="UP001447979">
    <property type="component" value="Unassembled WGS sequence"/>
</dbReference>
<evidence type="ECO:0000313" key="8">
    <source>
        <dbReference type="Proteomes" id="UP001447979"/>
    </source>
</evidence>
<dbReference type="Gene3D" id="3.10.20.890">
    <property type="match status" value="1"/>
</dbReference>
<evidence type="ECO:0000256" key="3">
    <source>
        <dbReference type="SAM" id="SignalP"/>
    </source>
</evidence>
<dbReference type="EMBL" id="JBBMFO010000047">
    <property type="protein sequence ID" value="MEQ2401818.1"/>
    <property type="molecule type" value="Genomic_DNA"/>
</dbReference>